<keyword evidence="5" id="KW-0271">Exosome</keyword>
<dbReference type="GO" id="GO:0071035">
    <property type="term" value="P:nuclear polyadenylation-dependent rRNA catabolic process"/>
    <property type="evidence" value="ECO:0007669"/>
    <property type="project" value="TreeGrafter"/>
</dbReference>
<evidence type="ECO:0000256" key="8">
    <source>
        <dbReference type="ARBA" id="ARBA00043957"/>
    </source>
</evidence>
<dbReference type="Pfam" id="PF00570">
    <property type="entry name" value="HRDC"/>
    <property type="match status" value="1"/>
</dbReference>
<dbReference type="GO" id="GO:0000176">
    <property type="term" value="C:nuclear exosome (RNase complex)"/>
    <property type="evidence" value="ECO:0007669"/>
    <property type="project" value="InterPro"/>
</dbReference>
<evidence type="ECO:0000256" key="3">
    <source>
        <dbReference type="ARBA" id="ARBA00022722"/>
    </source>
</evidence>
<dbReference type="SUPFAM" id="SSF53098">
    <property type="entry name" value="Ribonuclease H-like"/>
    <property type="match status" value="1"/>
</dbReference>
<feature type="transmembrane region" description="Helical" evidence="10">
    <location>
        <begin position="209"/>
        <end position="232"/>
    </location>
</feature>
<protein>
    <submittedName>
        <fullName evidence="14">HRDC domain-containing protein</fullName>
    </submittedName>
</protein>
<evidence type="ECO:0000256" key="10">
    <source>
        <dbReference type="SAM" id="Phobius"/>
    </source>
</evidence>
<dbReference type="WBParaSite" id="ACAC_0000656601-mRNA-1">
    <property type="protein sequence ID" value="ACAC_0000656601-mRNA-1"/>
    <property type="gene ID" value="ACAC_0000656601"/>
</dbReference>
<dbReference type="GO" id="GO:0071039">
    <property type="term" value="P:nuclear polyadenylation-dependent CUT catabolic process"/>
    <property type="evidence" value="ECO:0007669"/>
    <property type="project" value="TreeGrafter"/>
</dbReference>
<dbReference type="GO" id="GO:0000166">
    <property type="term" value="F:nucleotide binding"/>
    <property type="evidence" value="ECO:0007669"/>
    <property type="project" value="InterPro"/>
</dbReference>
<keyword evidence="4" id="KW-0378">Hydrolase</keyword>
<dbReference type="GO" id="GO:0005730">
    <property type="term" value="C:nucleolus"/>
    <property type="evidence" value="ECO:0007669"/>
    <property type="project" value="TreeGrafter"/>
</dbReference>
<evidence type="ECO:0000256" key="2">
    <source>
        <dbReference type="ARBA" id="ARBA00022552"/>
    </source>
</evidence>
<feature type="domain" description="3'-5' exonuclease" evidence="12">
    <location>
        <begin position="249"/>
        <end position="417"/>
    </location>
</feature>
<feature type="region of interest" description="Disordered" evidence="9">
    <location>
        <begin position="538"/>
        <end position="558"/>
    </location>
</feature>
<dbReference type="Gene3D" id="1.10.150.80">
    <property type="entry name" value="HRDC domain"/>
    <property type="match status" value="1"/>
</dbReference>
<organism evidence="13 14">
    <name type="scientific">Angiostrongylus cantonensis</name>
    <name type="common">Rat lungworm</name>
    <dbReference type="NCBI Taxonomy" id="6313"/>
    <lineage>
        <taxon>Eukaryota</taxon>
        <taxon>Metazoa</taxon>
        <taxon>Ecdysozoa</taxon>
        <taxon>Nematoda</taxon>
        <taxon>Chromadorea</taxon>
        <taxon>Rhabditida</taxon>
        <taxon>Rhabditina</taxon>
        <taxon>Rhabditomorpha</taxon>
        <taxon>Strongyloidea</taxon>
        <taxon>Metastrongylidae</taxon>
        <taxon>Angiostrongylus</taxon>
    </lineage>
</organism>
<evidence type="ECO:0000256" key="9">
    <source>
        <dbReference type="SAM" id="MobiDB-lite"/>
    </source>
</evidence>
<keyword evidence="10" id="KW-0472">Membrane</keyword>
<sequence length="660" mass="76281">MSIETSRDNDLHCSETVFFFILAVLLAFICLWEFSGEENVATNPVKLKAISHKDVMQRAALLVKAANDLPRRGDDFELCNSFSTFTAFMEQQETRIRLILMRNAGCPTRMPKVNSDVDEYLERIVMVNDHVVERAVRPFLNHLFVTYSALKVDLCEKPQKKYGFESSIDNSYNVFIPKLLNKHHALPRKETSGMVIIDEDMGSDGSKRYLFLAYYQILYIPCISYHTLYIPYLPRICLQDFLDISKTPLTMVKTVEDLRRLRDVLNSCVEFAVDLEHHDFRSYLGLTCLIQISTRTEDYIIDPFPIWNEMHILNEPFTDAKILKVFHGAEHDIEWLQRDFGIYVVNMFDTGRAMRQLEMQKFNLRYLVHHYCGILLNKKYQLSDWRVRPLDSDMITYARSDTHYLLYCCDRLREDLLKKGDSNQTLLRLVYSGSASICSRVYQKPSFDKDGFHGLERRFVNNRQEAAMQVLWHWRDRMAREEDESVQYILPNHMLIRISLPRELKGILHCCNPVPPLVRECVHELHKCPLDFSQTGFDEESGNQMSSSKVDDTSPVSERNPTHTLLSVLDSATVIGNNLNGDFGAYTVVDKVSHFLIVDINNKMRVAQWSEASCNILGIDSCAHWPPSLPSLLGRQIDLSGRIAALARWLDTSVGHHELL</sequence>
<dbReference type="InterPro" id="IPR010997">
    <property type="entry name" value="HRDC-like_sf"/>
</dbReference>
<dbReference type="SUPFAM" id="SSF47819">
    <property type="entry name" value="HRDC-like"/>
    <property type="match status" value="1"/>
</dbReference>
<evidence type="ECO:0000256" key="4">
    <source>
        <dbReference type="ARBA" id="ARBA00022801"/>
    </source>
</evidence>
<dbReference type="InterPro" id="IPR012588">
    <property type="entry name" value="Exosome-assoc_fac_Rrp6_N"/>
</dbReference>
<reference evidence="13" key="1">
    <citation type="submission" date="2012-09" db="EMBL/GenBank/DDBJ databases">
        <authorList>
            <person name="Martin A.A."/>
        </authorList>
    </citation>
    <scope>NUCLEOTIDE SEQUENCE</scope>
</reference>
<dbReference type="PANTHER" id="PTHR12124:SF47">
    <property type="entry name" value="EXOSOME COMPONENT 10"/>
    <property type="match status" value="1"/>
</dbReference>
<dbReference type="InterPro" id="IPR012337">
    <property type="entry name" value="RNaseH-like_sf"/>
</dbReference>
<evidence type="ECO:0000256" key="1">
    <source>
        <dbReference type="ARBA" id="ARBA00004123"/>
    </source>
</evidence>
<proteinExistence type="inferred from homology"/>
<reference evidence="14" key="2">
    <citation type="submission" date="2016-04" db="UniProtKB">
        <authorList>
            <consortium name="WormBaseParasite"/>
        </authorList>
    </citation>
    <scope>IDENTIFICATION</scope>
</reference>
<dbReference type="GO" id="GO:0003727">
    <property type="term" value="F:single-stranded RNA binding"/>
    <property type="evidence" value="ECO:0007669"/>
    <property type="project" value="TreeGrafter"/>
</dbReference>
<comment type="similarity">
    <text evidence="8">Belongs to the exosome component 10/RRP6 family.</text>
</comment>
<keyword evidence="10" id="KW-1133">Transmembrane helix</keyword>
<keyword evidence="7" id="KW-0539">Nucleus</keyword>
<dbReference type="GO" id="GO:0071038">
    <property type="term" value="P:TRAMP-dependent tRNA surveillance pathway"/>
    <property type="evidence" value="ECO:0007669"/>
    <property type="project" value="TreeGrafter"/>
</dbReference>
<evidence type="ECO:0000313" key="14">
    <source>
        <dbReference type="WBParaSite" id="ACAC_0000656601-mRNA-1"/>
    </source>
</evidence>
<dbReference type="GO" id="GO:0071051">
    <property type="term" value="P:poly(A)-dependent snoRNA 3'-end processing"/>
    <property type="evidence" value="ECO:0007669"/>
    <property type="project" value="TreeGrafter"/>
</dbReference>
<dbReference type="Gene3D" id="3.30.420.10">
    <property type="entry name" value="Ribonuclease H-like superfamily/Ribonuclease H"/>
    <property type="match status" value="1"/>
</dbReference>
<keyword evidence="10" id="KW-0812">Transmembrane</keyword>
<dbReference type="GO" id="GO:0071044">
    <property type="term" value="P:histone mRNA catabolic process"/>
    <property type="evidence" value="ECO:0007669"/>
    <property type="project" value="TreeGrafter"/>
</dbReference>
<evidence type="ECO:0000313" key="13">
    <source>
        <dbReference type="Proteomes" id="UP000035642"/>
    </source>
</evidence>
<dbReference type="PANTHER" id="PTHR12124">
    <property type="entry name" value="POLYMYOSITIS/SCLERODERMA AUTOANTIGEN-RELATED"/>
    <property type="match status" value="1"/>
</dbReference>
<feature type="transmembrane region" description="Helical" evidence="10">
    <location>
        <begin position="16"/>
        <end position="34"/>
    </location>
</feature>
<keyword evidence="3" id="KW-0540">Nuclease</keyword>
<dbReference type="FunFam" id="1.10.150.80:FF:000001">
    <property type="entry name" value="Putative exosome component 10"/>
    <property type="match status" value="1"/>
</dbReference>
<dbReference type="GO" id="GO:0071037">
    <property type="term" value="P:nuclear polyadenylation-dependent snRNA catabolic process"/>
    <property type="evidence" value="ECO:0007669"/>
    <property type="project" value="TreeGrafter"/>
</dbReference>
<dbReference type="Pfam" id="PF08066">
    <property type="entry name" value="PMC2NT"/>
    <property type="match status" value="1"/>
</dbReference>
<dbReference type="STRING" id="6313.A0A0K0D917"/>
<dbReference type="SMART" id="SM00341">
    <property type="entry name" value="HRDC"/>
    <property type="match status" value="1"/>
</dbReference>
<feature type="domain" description="HRDC" evidence="11">
    <location>
        <begin position="461"/>
        <end position="539"/>
    </location>
</feature>
<dbReference type="Proteomes" id="UP000035642">
    <property type="component" value="Unassembled WGS sequence"/>
</dbReference>
<evidence type="ECO:0000259" key="11">
    <source>
        <dbReference type="SMART" id="SM00341"/>
    </source>
</evidence>
<dbReference type="GO" id="GO:0071036">
    <property type="term" value="P:nuclear polyadenylation-dependent snoRNA catabolic process"/>
    <property type="evidence" value="ECO:0007669"/>
    <property type="project" value="TreeGrafter"/>
</dbReference>
<dbReference type="SMART" id="SM00474">
    <property type="entry name" value="35EXOc"/>
    <property type="match status" value="1"/>
</dbReference>
<dbReference type="GO" id="GO:0000175">
    <property type="term" value="F:3'-5'-RNA exonuclease activity"/>
    <property type="evidence" value="ECO:0007669"/>
    <property type="project" value="InterPro"/>
</dbReference>
<dbReference type="CDD" id="cd06147">
    <property type="entry name" value="Rrp6p_like_exo"/>
    <property type="match status" value="1"/>
</dbReference>
<dbReference type="InterPro" id="IPR002562">
    <property type="entry name" value="3'-5'_exonuclease_dom"/>
</dbReference>
<dbReference type="AlphaFoldDB" id="A0A0K0D917"/>
<dbReference type="InterPro" id="IPR045092">
    <property type="entry name" value="Rrp6-like"/>
</dbReference>
<dbReference type="InterPro" id="IPR044876">
    <property type="entry name" value="HRDC_dom_sf"/>
</dbReference>
<evidence type="ECO:0000256" key="6">
    <source>
        <dbReference type="ARBA" id="ARBA00022839"/>
    </source>
</evidence>
<dbReference type="GO" id="GO:0000467">
    <property type="term" value="P:exonucleolytic trimming to generate mature 3'-end of 5.8S rRNA from tricistronic rRNA transcript (SSU-rRNA, 5.8S rRNA, LSU-rRNA)"/>
    <property type="evidence" value="ECO:0007669"/>
    <property type="project" value="InterPro"/>
</dbReference>
<keyword evidence="2" id="KW-0698">rRNA processing</keyword>
<dbReference type="InterPro" id="IPR002121">
    <property type="entry name" value="HRDC_dom"/>
</dbReference>
<evidence type="ECO:0000256" key="5">
    <source>
        <dbReference type="ARBA" id="ARBA00022835"/>
    </source>
</evidence>
<dbReference type="InterPro" id="IPR049559">
    <property type="entry name" value="Rrp6p-like_exo"/>
</dbReference>
<evidence type="ECO:0000259" key="12">
    <source>
        <dbReference type="SMART" id="SM00474"/>
    </source>
</evidence>
<keyword evidence="13" id="KW-1185">Reference proteome</keyword>
<dbReference type="Pfam" id="PF01612">
    <property type="entry name" value="DNA_pol_A_exo1"/>
    <property type="match status" value="1"/>
</dbReference>
<keyword evidence="6" id="KW-0269">Exonuclease</keyword>
<dbReference type="InterPro" id="IPR036397">
    <property type="entry name" value="RNaseH_sf"/>
</dbReference>
<comment type="subcellular location">
    <subcellularLocation>
        <location evidence="1">Nucleus</location>
    </subcellularLocation>
</comment>
<name>A0A0K0D917_ANGCA</name>
<dbReference type="GO" id="GO:0071040">
    <property type="term" value="P:nuclear polyadenylation-dependent antisense transcript catabolic process"/>
    <property type="evidence" value="ECO:0007669"/>
    <property type="project" value="TreeGrafter"/>
</dbReference>
<evidence type="ECO:0000256" key="7">
    <source>
        <dbReference type="ARBA" id="ARBA00023242"/>
    </source>
</evidence>
<accession>A0A0K0D917</accession>